<dbReference type="Gene3D" id="1.10.3810.10">
    <property type="entry name" value="Biosynthetic peptidoglycan transglycosylase-like"/>
    <property type="match status" value="1"/>
</dbReference>
<name>A0ABY9UPZ3_9ACTN</name>
<proteinExistence type="predicted"/>
<evidence type="ECO:0000259" key="11">
    <source>
        <dbReference type="Pfam" id="PF00905"/>
    </source>
</evidence>
<evidence type="ECO:0000313" key="14">
    <source>
        <dbReference type="Proteomes" id="UP001305606"/>
    </source>
</evidence>
<keyword evidence="10" id="KW-0812">Transmembrane</keyword>
<organism evidence="13 14">
    <name type="scientific">Streptomyces luomodiensis</name>
    <dbReference type="NCBI Taxonomy" id="3026192"/>
    <lineage>
        <taxon>Bacteria</taxon>
        <taxon>Bacillati</taxon>
        <taxon>Actinomycetota</taxon>
        <taxon>Actinomycetes</taxon>
        <taxon>Kitasatosporales</taxon>
        <taxon>Streptomycetaceae</taxon>
        <taxon>Streptomyces</taxon>
    </lineage>
</organism>
<dbReference type="PANTHER" id="PTHR32282">
    <property type="entry name" value="BINDING PROTEIN TRANSPEPTIDASE, PUTATIVE-RELATED"/>
    <property type="match status" value="1"/>
</dbReference>
<evidence type="ECO:0000313" key="13">
    <source>
        <dbReference type="EMBL" id="WNE94625.1"/>
    </source>
</evidence>
<evidence type="ECO:0000256" key="1">
    <source>
        <dbReference type="ARBA" id="ARBA00022645"/>
    </source>
</evidence>
<keyword evidence="3" id="KW-0328">Glycosyltransferase</keyword>
<keyword evidence="4" id="KW-0808">Transferase</keyword>
<feature type="domain" description="Penicillin-binding protein transpeptidase" evidence="11">
    <location>
        <begin position="460"/>
        <end position="559"/>
    </location>
</feature>
<evidence type="ECO:0000256" key="4">
    <source>
        <dbReference type="ARBA" id="ARBA00022679"/>
    </source>
</evidence>
<keyword evidence="6" id="KW-0511">Multifunctional enzyme</keyword>
<keyword evidence="2" id="KW-0645">Protease</keyword>
<dbReference type="InterPro" id="IPR050396">
    <property type="entry name" value="Glycosyltr_51/Transpeptidase"/>
</dbReference>
<dbReference type="InterPro" id="IPR023346">
    <property type="entry name" value="Lysozyme-like_dom_sf"/>
</dbReference>
<comment type="catalytic activity">
    <reaction evidence="7">
        <text>Preferential cleavage: (Ac)2-L-Lys-D-Ala-|-D-Ala. Also transpeptidation of peptidyl-alanyl moieties that are N-acyl substituents of D-alanine.</text>
        <dbReference type="EC" id="3.4.16.4"/>
    </reaction>
</comment>
<protein>
    <submittedName>
        <fullName evidence="13">Transglycosylase domain-containing protein</fullName>
    </submittedName>
</protein>
<dbReference type="InterPro" id="IPR012338">
    <property type="entry name" value="Beta-lactam/transpept-like"/>
</dbReference>
<accession>A0ABY9UPZ3</accession>
<evidence type="ECO:0000256" key="8">
    <source>
        <dbReference type="ARBA" id="ARBA00049902"/>
    </source>
</evidence>
<dbReference type="PANTHER" id="PTHR32282:SF34">
    <property type="entry name" value="PENICILLIN-BINDING PROTEIN 1A"/>
    <property type="match status" value="1"/>
</dbReference>
<feature type="region of interest" description="Disordered" evidence="9">
    <location>
        <begin position="1"/>
        <end position="39"/>
    </location>
</feature>
<keyword evidence="14" id="KW-1185">Reference proteome</keyword>
<dbReference type="RefSeq" id="WP_311034073.1">
    <property type="nucleotide sequence ID" value="NZ_CP117522.1"/>
</dbReference>
<sequence length="625" mass="67223">MAGPLTALGARRAPDPESAPQDSSPPGRRRRTKGRGKGKRTGIRRFFTWRKLIAYVVGLFALLIGAFTVLYYSIEVPEANAQAKAQSNVYKYSDGTILARTGEINREMVSLDRVPTGVQHAFVAAENKSFYQDPGVDPMGIVRGLVNTVTGKGTQGGSTITQQYVKNYYLSQEQTVTRKIKELVISLKVDRSSSKEEILRGYLNTSYFGRVAYGVQAAARAYYDKDVDDLDIAEGAYLAALVQAPSQYDWAVATPKAKRLVTQRWNYVLDNMVDMHWLDAAQRKRMRFPTPVAPEPAPGLSSQAGYLVDAARNELIAAGVSEQELAAGGWTITLSIDPAKQRALEETMRQGLDGSAKGKQGRADAAATQGGAVSVNPENGHIVALYGGRDYTEHYLSNATRGDYQVGPVFEPVITAASIDTKARKKPTADRLSAVKSTARALGMDTDSGGFDKEQSVELGLMGSSPLRMAGVYASFDHEGKRITPSIVKSARRGDETADPPDAVGDRAIAPAAARLITRSLIDGDGGPDAVRAINRPAAGKGGVSDDKRAAWYVGYTPDLVTAVGLFGEDPTTRKQIRLPNAGVQRVADLWNRYTGKALSGVPAAWFDFGEGSVPVPAQTVASAR</sequence>
<evidence type="ECO:0000259" key="12">
    <source>
        <dbReference type="Pfam" id="PF00912"/>
    </source>
</evidence>
<reference evidence="13 14" key="1">
    <citation type="submission" date="2023-02" db="EMBL/GenBank/DDBJ databases">
        <title>Streptomyces sp. SCA4-21 with antifungal activity against Fusarium oxysporum f. sp. cubense, Streptomyces sp. SCA2-17 with antifungal activity against Fusarium oxysporum f. sp. cubense.</title>
        <authorList>
            <person name="Qi D."/>
        </authorList>
    </citation>
    <scope>NUCLEOTIDE SEQUENCE [LARGE SCALE GENOMIC DNA]</scope>
    <source>
        <strain evidence="13 14">SCA4-21</strain>
    </source>
</reference>
<dbReference type="Gene3D" id="3.40.710.10">
    <property type="entry name" value="DD-peptidase/beta-lactamase superfamily"/>
    <property type="match status" value="2"/>
</dbReference>
<keyword evidence="10" id="KW-0472">Membrane</keyword>
<dbReference type="InterPro" id="IPR036950">
    <property type="entry name" value="PBP_transglycosylase"/>
</dbReference>
<keyword evidence="10" id="KW-1133">Transmembrane helix</keyword>
<evidence type="ECO:0000256" key="6">
    <source>
        <dbReference type="ARBA" id="ARBA00023268"/>
    </source>
</evidence>
<keyword evidence="5" id="KW-0378">Hydrolase</keyword>
<dbReference type="InterPro" id="IPR001264">
    <property type="entry name" value="Glyco_trans_51"/>
</dbReference>
<feature type="domain" description="Glycosyl transferase family 51" evidence="12">
    <location>
        <begin position="95"/>
        <end position="272"/>
    </location>
</feature>
<dbReference type="SUPFAM" id="SSF56601">
    <property type="entry name" value="beta-lactamase/transpeptidase-like"/>
    <property type="match status" value="1"/>
</dbReference>
<evidence type="ECO:0000256" key="3">
    <source>
        <dbReference type="ARBA" id="ARBA00022676"/>
    </source>
</evidence>
<dbReference type="Pfam" id="PF00905">
    <property type="entry name" value="Transpeptidase"/>
    <property type="match status" value="1"/>
</dbReference>
<dbReference type="Proteomes" id="UP001305606">
    <property type="component" value="Chromosome"/>
</dbReference>
<evidence type="ECO:0000256" key="10">
    <source>
        <dbReference type="SAM" id="Phobius"/>
    </source>
</evidence>
<feature type="compositionally biased region" description="Basic residues" evidence="9">
    <location>
        <begin position="27"/>
        <end position="39"/>
    </location>
</feature>
<evidence type="ECO:0000256" key="2">
    <source>
        <dbReference type="ARBA" id="ARBA00022670"/>
    </source>
</evidence>
<keyword evidence="1" id="KW-0121">Carboxypeptidase</keyword>
<feature type="transmembrane region" description="Helical" evidence="10">
    <location>
        <begin position="52"/>
        <end position="74"/>
    </location>
</feature>
<dbReference type="Pfam" id="PF00912">
    <property type="entry name" value="Transgly"/>
    <property type="match status" value="1"/>
</dbReference>
<comment type="catalytic activity">
    <reaction evidence="8">
        <text>[GlcNAc-(1-&gt;4)-Mur2Ac(oyl-L-Ala-gamma-D-Glu-L-Lys-D-Ala-D-Ala)](n)-di-trans,octa-cis-undecaprenyl diphosphate + beta-D-GlcNAc-(1-&gt;4)-Mur2Ac(oyl-L-Ala-gamma-D-Glu-L-Lys-D-Ala-D-Ala)-di-trans,octa-cis-undecaprenyl diphosphate = [GlcNAc-(1-&gt;4)-Mur2Ac(oyl-L-Ala-gamma-D-Glu-L-Lys-D-Ala-D-Ala)](n+1)-di-trans,octa-cis-undecaprenyl diphosphate + di-trans,octa-cis-undecaprenyl diphosphate + H(+)</text>
        <dbReference type="Rhea" id="RHEA:23708"/>
        <dbReference type="Rhea" id="RHEA-COMP:9602"/>
        <dbReference type="Rhea" id="RHEA-COMP:9603"/>
        <dbReference type="ChEBI" id="CHEBI:15378"/>
        <dbReference type="ChEBI" id="CHEBI:58405"/>
        <dbReference type="ChEBI" id="CHEBI:60033"/>
        <dbReference type="ChEBI" id="CHEBI:78435"/>
        <dbReference type="EC" id="2.4.99.28"/>
    </reaction>
</comment>
<evidence type="ECO:0000256" key="9">
    <source>
        <dbReference type="SAM" id="MobiDB-lite"/>
    </source>
</evidence>
<dbReference type="EMBL" id="CP117522">
    <property type="protein sequence ID" value="WNE94625.1"/>
    <property type="molecule type" value="Genomic_DNA"/>
</dbReference>
<evidence type="ECO:0000256" key="7">
    <source>
        <dbReference type="ARBA" id="ARBA00034000"/>
    </source>
</evidence>
<dbReference type="SUPFAM" id="SSF53955">
    <property type="entry name" value="Lysozyme-like"/>
    <property type="match status" value="1"/>
</dbReference>
<dbReference type="InterPro" id="IPR001460">
    <property type="entry name" value="PCN-bd_Tpept"/>
</dbReference>
<evidence type="ECO:0000256" key="5">
    <source>
        <dbReference type="ARBA" id="ARBA00022801"/>
    </source>
</evidence>
<gene>
    <name evidence="13" type="ORF">PS467_04370</name>
</gene>